<dbReference type="OrthoDB" id="10025998at2759"/>
<feature type="region of interest" description="Disordered" evidence="1">
    <location>
        <begin position="382"/>
        <end position="490"/>
    </location>
</feature>
<feature type="signal peptide" evidence="2">
    <location>
        <begin position="1"/>
        <end position="21"/>
    </location>
</feature>
<protein>
    <recommendedName>
        <fullName evidence="3">DUF5672 domain-containing protein</fullName>
    </recommendedName>
</protein>
<accession>A0A136JB24</accession>
<name>A0A136JB24_9PEZI</name>
<feature type="chain" id="PRO_5007293682" description="DUF5672 domain-containing protein" evidence="2">
    <location>
        <begin position="22"/>
        <end position="490"/>
    </location>
</feature>
<evidence type="ECO:0000313" key="4">
    <source>
        <dbReference type="EMBL" id="KXJ94350.1"/>
    </source>
</evidence>
<feature type="compositionally biased region" description="Acidic residues" evidence="1">
    <location>
        <begin position="391"/>
        <end position="427"/>
    </location>
</feature>
<feature type="compositionally biased region" description="Acidic residues" evidence="1">
    <location>
        <begin position="467"/>
        <end position="490"/>
    </location>
</feature>
<dbReference type="InterPro" id="IPR043729">
    <property type="entry name" value="DUF5672"/>
</dbReference>
<organism evidence="4 5">
    <name type="scientific">Microdochium bolleyi</name>
    <dbReference type="NCBI Taxonomy" id="196109"/>
    <lineage>
        <taxon>Eukaryota</taxon>
        <taxon>Fungi</taxon>
        <taxon>Dikarya</taxon>
        <taxon>Ascomycota</taxon>
        <taxon>Pezizomycotina</taxon>
        <taxon>Sordariomycetes</taxon>
        <taxon>Xylariomycetidae</taxon>
        <taxon>Xylariales</taxon>
        <taxon>Microdochiaceae</taxon>
        <taxon>Microdochium</taxon>
    </lineage>
</organism>
<keyword evidence="5" id="KW-1185">Reference proteome</keyword>
<evidence type="ECO:0000313" key="5">
    <source>
        <dbReference type="Proteomes" id="UP000070501"/>
    </source>
</evidence>
<keyword evidence="2" id="KW-0732">Signal</keyword>
<evidence type="ECO:0000256" key="2">
    <source>
        <dbReference type="SAM" id="SignalP"/>
    </source>
</evidence>
<reference evidence="5" key="1">
    <citation type="submission" date="2016-02" db="EMBL/GenBank/DDBJ databases">
        <title>Draft genome sequence of Microdochium bolleyi, a fungal endophyte of beachgrass.</title>
        <authorList>
            <consortium name="DOE Joint Genome Institute"/>
            <person name="David A.S."/>
            <person name="May G."/>
            <person name="Haridas S."/>
            <person name="Lim J."/>
            <person name="Wang M."/>
            <person name="Labutti K."/>
            <person name="Lipzen A."/>
            <person name="Barry K."/>
            <person name="Grigoriev I.V."/>
        </authorList>
    </citation>
    <scope>NUCLEOTIDE SEQUENCE [LARGE SCALE GENOMIC DNA]</scope>
    <source>
        <strain evidence="5">J235TASD1</strain>
    </source>
</reference>
<gene>
    <name evidence="4" type="ORF">Micbo1qcDRAFT_231865</name>
</gene>
<evidence type="ECO:0000259" key="3">
    <source>
        <dbReference type="Pfam" id="PF18922"/>
    </source>
</evidence>
<dbReference type="AlphaFoldDB" id="A0A136JB24"/>
<dbReference type="EMBL" id="KQ964247">
    <property type="protein sequence ID" value="KXJ94350.1"/>
    <property type="molecule type" value="Genomic_DNA"/>
</dbReference>
<feature type="region of interest" description="Disordered" evidence="1">
    <location>
        <begin position="332"/>
        <end position="369"/>
    </location>
</feature>
<evidence type="ECO:0000256" key="1">
    <source>
        <dbReference type="SAM" id="MobiDB-lite"/>
    </source>
</evidence>
<dbReference type="Proteomes" id="UP000070501">
    <property type="component" value="Unassembled WGS sequence"/>
</dbReference>
<dbReference type="Pfam" id="PF18922">
    <property type="entry name" value="DUF5672"/>
    <property type="match status" value="1"/>
</dbReference>
<sequence>MPKLFSRNAFFLGLSLVLVWALAGLVRQYHDEIQTEFRERIEEARLKIPTVKVKWHKLSSTGHFVDEQEYPSPYNRSKLAILVEPRPLPHLVPQILHMISVVPPDWKFLFIGSNQSVISVGRAWATKHQQKIGKLDLITMPEPWQINSKEGVYRTMTDVRFYDEFIPGVEWLLKYEHDSILCANAPISLNQWLSWDWTGAPRSPTDKFSGNGGLTLRRVSAIRRVLAIQSRLNNTDPEDEWFGRRVLVLPGAKVASAAHGQFAVEDTYISQPMGFHVREGGMVLPPAVWKNHTQRKDIFTYCPELAIIMDMKLERERCADDDGEGMLASWTTATAESSDPTPESAGAAASKPKLDAEGFQIPPDNSPETAEALDEVFSNNQNFDENSIPQQEEEGQAPVDEDGFQIQEGEQEDSLSTDDQDASDDPDSSSAERPWEDGSNASPDQVDGATEDEEIRGETAAAQDSEAQPDGEDGEDEQAEDDPDEGWGAV</sequence>
<proteinExistence type="predicted"/>
<dbReference type="STRING" id="196109.A0A136JB24"/>
<feature type="compositionally biased region" description="Polar residues" evidence="1">
    <location>
        <begin position="332"/>
        <end position="341"/>
    </location>
</feature>
<dbReference type="InParanoid" id="A0A136JB24"/>
<feature type="domain" description="DUF5672" evidence="3">
    <location>
        <begin position="135"/>
        <end position="276"/>
    </location>
</feature>